<gene>
    <name evidence="2" type="ORF">ACFQ04_19305</name>
</gene>
<evidence type="ECO:0008006" key="4">
    <source>
        <dbReference type="Google" id="ProtNLM"/>
    </source>
</evidence>
<keyword evidence="1" id="KW-1133">Transmembrane helix</keyword>
<dbReference type="EMBL" id="JBHTIL010000006">
    <property type="protein sequence ID" value="MFD0927892.1"/>
    <property type="molecule type" value="Genomic_DNA"/>
</dbReference>
<feature type="transmembrane region" description="Helical" evidence="1">
    <location>
        <begin position="46"/>
        <end position="73"/>
    </location>
</feature>
<feature type="transmembrane region" description="Helical" evidence="1">
    <location>
        <begin position="12"/>
        <end position="34"/>
    </location>
</feature>
<name>A0ABW3GCU2_9NOCA</name>
<evidence type="ECO:0000256" key="1">
    <source>
        <dbReference type="SAM" id="Phobius"/>
    </source>
</evidence>
<keyword evidence="3" id="KW-1185">Reference proteome</keyword>
<accession>A0ABW3GCU2</accession>
<protein>
    <recommendedName>
        <fullName evidence="4">Tetratricopeptide repeat-containing protein</fullName>
    </recommendedName>
</protein>
<keyword evidence="1" id="KW-0812">Transmembrane</keyword>
<evidence type="ECO:0000313" key="2">
    <source>
        <dbReference type="EMBL" id="MFD0927892.1"/>
    </source>
</evidence>
<evidence type="ECO:0000313" key="3">
    <source>
        <dbReference type="Proteomes" id="UP001597068"/>
    </source>
</evidence>
<comment type="caution">
    <text evidence="2">The sequence shown here is derived from an EMBL/GenBank/DDBJ whole genome shotgun (WGS) entry which is preliminary data.</text>
</comment>
<dbReference type="Proteomes" id="UP001597068">
    <property type="component" value="Unassembled WGS sequence"/>
</dbReference>
<keyword evidence="1" id="KW-0472">Membrane</keyword>
<organism evidence="2 3">
    <name type="scientific">Williamsia deligens</name>
    <dbReference type="NCBI Taxonomy" id="321325"/>
    <lineage>
        <taxon>Bacteria</taxon>
        <taxon>Bacillati</taxon>
        <taxon>Actinomycetota</taxon>
        <taxon>Actinomycetes</taxon>
        <taxon>Mycobacteriales</taxon>
        <taxon>Nocardiaceae</taxon>
        <taxon>Williamsia</taxon>
    </lineage>
</organism>
<dbReference type="RefSeq" id="WP_253648347.1">
    <property type="nucleotide sequence ID" value="NZ_BAAAMO010000001.1"/>
</dbReference>
<proteinExistence type="predicted"/>
<sequence length="163" mass="18450">MARRDFYTRDARPIVVTIVVILVLLGFYIGLLGFRGVQLIRDGGVVGVGLGVGVLILPLLGVWMAVATVRAGITHQRLARRARDEGREIDVSDLPRRPSGRIERDAADELFAQVRTEWEADPENWRNTYRIARAYDYAGDRTRARQMMKRAVAQEKTERQESA</sequence>
<reference evidence="3" key="1">
    <citation type="journal article" date="2019" name="Int. J. Syst. Evol. Microbiol.">
        <title>The Global Catalogue of Microorganisms (GCM) 10K type strain sequencing project: providing services to taxonomists for standard genome sequencing and annotation.</title>
        <authorList>
            <consortium name="The Broad Institute Genomics Platform"/>
            <consortium name="The Broad Institute Genome Sequencing Center for Infectious Disease"/>
            <person name="Wu L."/>
            <person name="Ma J."/>
        </authorList>
    </citation>
    <scope>NUCLEOTIDE SEQUENCE [LARGE SCALE GENOMIC DNA]</scope>
    <source>
        <strain evidence="3">CCUG 50873</strain>
    </source>
</reference>